<sequence length="156" mass="17076">MFYSLPKLCFGSFLATPRTAQHVFDTLNQERPDDYVGPDTGRAPLFPASGLDCVSKNLQCCSSSGCYLAAVPKLIGITRYWLQALHRVVPPAPLIYCLMCSVIRVLVFALGTIVHSSQFFFFFFTLRAFRFSDENNLWRGGAGGTGGGHRTPGTAG</sequence>
<reference evidence="2" key="1">
    <citation type="submission" date="2019-12" db="EMBL/GenBank/DDBJ databases">
        <title>An insight into the sialome of adult female Ixodes ricinus ticks feeding for 6 days.</title>
        <authorList>
            <person name="Perner J."/>
            <person name="Ribeiro J.M.C."/>
        </authorList>
    </citation>
    <scope>NUCLEOTIDE SEQUENCE</scope>
    <source>
        <strain evidence="2">Semi-engorged</strain>
        <tissue evidence="2">Salivary glands</tissue>
    </source>
</reference>
<keyword evidence="1" id="KW-1133">Transmembrane helix</keyword>
<dbReference type="EMBL" id="GIFC01011992">
    <property type="protein sequence ID" value="MXU94075.1"/>
    <property type="molecule type" value="Transcribed_RNA"/>
</dbReference>
<dbReference type="AlphaFoldDB" id="A0A6B0UWK3"/>
<proteinExistence type="predicted"/>
<name>A0A6B0UWK3_IXORI</name>
<accession>A0A6B0UWK3</accession>
<organism evidence="2">
    <name type="scientific">Ixodes ricinus</name>
    <name type="common">Common tick</name>
    <name type="synonym">Acarus ricinus</name>
    <dbReference type="NCBI Taxonomy" id="34613"/>
    <lineage>
        <taxon>Eukaryota</taxon>
        <taxon>Metazoa</taxon>
        <taxon>Ecdysozoa</taxon>
        <taxon>Arthropoda</taxon>
        <taxon>Chelicerata</taxon>
        <taxon>Arachnida</taxon>
        <taxon>Acari</taxon>
        <taxon>Parasitiformes</taxon>
        <taxon>Ixodida</taxon>
        <taxon>Ixodoidea</taxon>
        <taxon>Ixodidae</taxon>
        <taxon>Ixodinae</taxon>
        <taxon>Ixodes</taxon>
    </lineage>
</organism>
<feature type="transmembrane region" description="Helical" evidence="1">
    <location>
        <begin position="93"/>
        <end position="126"/>
    </location>
</feature>
<evidence type="ECO:0000313" key="2">
    <source>
        <dbReference type="EMBL" id="MXU94075.1"/>
    </source>
</evidence>
<evidence type="ECO:0000256" key="1">
    <source>
        <dbReference type="SAM" id="Phobius"/>
    </source>
</evidence>
<keyword evidence="1" id="KW-0472">Membrane</keyword>
<keyword evidence="1" id="KW-0812">Transmembrane</keyword>
<protein>
    <submittedName>
        <fullName evidence="2">Uncharacterized protein</fullName>
    </submittedName>
</protein>